<evidence type="ECO:0000313" key="2">
    <source>
        <dbReference type="Proteomes" id="UP000274843"/>
    </source>
</evidence>
<sequence length="67" mass="7393">MRTDEYPREWLSRPQVLRAYDHRGWTTLHDGTHPVAALGEVPAAPGVVEVHSRNVAYGCFMFAAAAG</sequence>
<dbReference type="InterPro" id="IPR009593">
    <property type="entry name" value="DUF1203"/>
</dbReference>
<dbReference type="Proteomes" id="UP000274843">
    <property type="component" value="Unassembled WGS sequence"/>
</dbReference>
<proteinExistence type="predicted"/>
<name>A0A3N2GQP2_9PSEU</name>
<dbReference type="Pfam" id="PF06718">
    <property type="entry name" value="DUF1203"/>
    <property type="match status" value="1"/>
</dbReference>
<evidence type="ECO:0000313" key="1">
    <source>
        <dbReference type="EMBL" id="ROS38937.1"/>
    </source>
</evidence>
<keyword evidence="2" id="KW-1185">Reference proteome</keyword>
<organism evidence="1 2">
    <name type="scientific">Amycolatopsis thermoflava</name>
    <dbReference type="NCBI Taxonomy" id="84480"/>
    <lineage>
        <taxon>Bacteria</taxon>
        <taxon>Bacillati</taxon>
        <taxon>Actinomycetota</taxon>
        <taxon>Actinomycetes</taxon>
        <taxon>Pseudonocardiales</taxon>
        <taxon>Pseudonocardiaceae</taxon>
        <taxon>Amycolatopsis</taxon>
        <taxon>Amycolatopsis methanolica group</taxon>
    </lineage>
</organism>
<protein>
    <submittedName>
        <fullName evidence="1">Uncharacterized protein DUF1203</fullName>
    </submittedName>
</protein>
<accession>A0A3N2GQP2</accession>
<reference evidence="1 2" key="1">
    <citation type="submission" date="2018-11" db="EMBL/GenBank/DDBJ databases">
        <title>Sequencing the genomes of 1000 actinobacteria strains.</title>
        <authorList>
            <person name="Klenk H.-P."/>
        </authorList>
    </citation>
    <scope>NUCLEOTIDE SEQUENCE [LARGE SCALE GENOMIC DNA]</scope>
    <source>
        <strain evidence="1 2">DSM 44348</strain>
    </source>
</reference>
<comment type="caution">
    <text evidence="1">The sequence shown here is derived from an EMBL/GenBank/DDBJ whole genome shotgun (WGS) entry which is preliminary data.</text>
</comment>
<dbReference type="EMBL" id="RKHY01000001">
    <property type="protein sequence ID" value="ROS38937.1"/>
    <property type="molecule type" value="Genomic_DNA"/>
</dbReference>
<dbReference type="AlphaFoldDB" id="A0A3N2GQP2"/>
<gene>
    <name evidence="1" type="ORF">EDD35_1227</name>
</gene>